<evidence type="ECO:0000313" key="3">
    <source>
        <dbReference type="Proteomes" id="UP000605970"/>
    </source>
</evidence>
<sequence length="123" mass="14456">MKKDNFDSIILVSIPCLINGYLPEMEGLPLLIYKLANINYENDEMICFSEIAYALANFYLPSMEEEEEEEENKQRIERTLRSLIFPALRNKFLPNSELGEYIKELTSTSQAFKHFGRFNKYLN</sequence>
<evidence type="ECO:0000313" key="2">
    <source>
        <dbReference type="EMBL" id="KAF7632798.1"/>
    </source>
</evidence>
<feature type="domain" description="DNA mismatch repair protein Mlh1 C-terminal" evidence="1">
    <location>
        <begin position="11"/>
        <end position="117"/>
    </location>
</feature>
<gene>
    <name evidence="2" type="ORF">Mgra_00007787</name>
</gene>
<organism evidence="2 3">
    <name type="scientific">Meloidogyne graminicola</name>
    <dbReference type="NCBI Taxonomy" id="189291"/>
    <lineage>
        <taxon>Eukaryota</taxon>
        <taxon>Metazoa</taxon>
        <taxon>Ecdysozoa</taxon>
        <taxon>Nematoda</taxon>
        <taxon>Chromadorea</taxon>
        <taxon>Rhabditida</taxon>
        <taxon>Tylenchina</taxon>
        <taxon>Tylenchomorpha</taxon>
        <taxon>Tylenchoidea</taxon>
        <taxon>Meloidogynidae</taxon>
        <taxon>Meloidogyninae</taxon>
        <taxon>Meloidogyne</taxon>
    </lineage>
</organism>
<evidence type="ECO:0000259" key="1">
    <source>
        <dbReference type="Pfam" id="PF16413"/>
    </source>
</evidence>
<accession>A0A8S9ZHQ0</accession>
<comment type="caution">
    <text evidence="2">The sequence shown here is derived from an EMBL/GenBank/DDBJ whole genome shotgun (WGS) entry which is preliminary data.</text>
</comment>
<dbReference type="Pfam" id="PF16413">
    <property type="entry name" value="Mlh1_C"/>
    <property type="match status" value="1"/>
</dbReference>
<proteinExistence type="predicted"/>
<name>A0A8S9ZHQ0_9BILA</name>
<dbReference type="InterPro" id="IPR032189">
    <property type="entry name" value="Mlh1_C"/>
</dbReference>
<dbReference type="Proteomes" id="UP000605970">
    <property type="component" value="Unassembled WGS sequence"/>
</dbReference>
<keyword evidence="3" id="KW-1185">Reference proteome</keyword>
<dbReference type="EMBL" id="JABEBT010000093">
    <property type="protein sequence ID" value="KAF7632798.1"/>
    <property type="molecule type" value="Genomic_DNA"/>
</dbReference>
<reference evidence="2" key="1">
    <citation type="journal article" date="2020" name="Ecol. Evol.">
        <title>Genome structure and content of the rice root-knot nematode (Meloidogyne graminicola).</title>
        <authorList>
            <person name="Phan N.T."/>
            <person name="Danchin E.G.J."/>
            <person name="Klopp C."/>
            <person name="Perfus-Barbeoch L."/>
            <person name="Kozlowski D.K."/>
            <person name="Koutsovoulos G.D."/>
            <person name="Lopez-Roques C."/>
            <person name="Bouchez O."/>
            <person name="Zahm M."/>
            <person name="Besnard G."/>
            <person name="Bellafiore S."/>
        </authorList>
    </citation>
    <scope>NUCLEOTIDE SEQUENCE</scope>
    <source>
        <strain evidence="2">VN-18</strain>
    </source>
</reference>
<dbReference type="OrthoDB" id="10263226at2759"/>
<protein>
    <submittedName>
        <fullName evidence="2">Mlh1_C domain-containing protein</fullName>
    </submittedName>
</protein>
<dbReference type="AlphaFoldDB" id="A0A8S9ZHQ0"/>